<proteinExistence type="predicted"/>
<gene>
    <name evidence="2" type="ORF">QQ91_010855</name>
</gene>
<dbReference type="Pfam" id="PF01471">
    <property type="entry name" value="PG_binding_1"/>
    <property type="match status" value="3"/>
</dbReference>
<comment type="caution">
    <text evidence="2">The sequence shown here is derived from an EMBL/GenBank/DDBJ whole genome shotgun (WGS) entry which is preliminary data.</text>
</comment>
<dbReference type="AlphaFoldDB" id="A0A0C1Y5S8"/>
<name>A0A0C1Y5S8_9CYAN</name>
<dbReference type="InterPro" id="IPR002477">
    <property type="entry name" value="Peptidoglycan-bd-like"/>
</dbReference>
<evidence type="ECO:0000313" key="2">
    <source>
        <dbReference type="EMBL" id="NEV67617.1"/>
    </source>
</evidence>
<organism evidence="2">
    <name type="scientific">Lyngbya confervoides BDU141951</name>
    <dbReference type="NCBI Taxonomy" id="1574623"/>
    <lineage>
        <taxon>Bacteria</taxon>
        <taxon>Bacillati</taxon>
        <taxon>Cyanobacteriota</taxon>
        <taxon>Cyanophyceae</taxon>
        <taxon>Oscillatoriophycideae</taxon>
        <taxon>Oscillatoriales</taxon>
        <taxon>Microcoleaceae</taxon>
        <taxon>Lyngbya</taxon>
    </lineage>
</organism>
<dbReference type="InterPro" id="IPR003646">
    <property type="entry name" value="SH3-like_bac-type"/>
</dbReference>
<dbReference type="SMART" id="SM00287">
    <property type="entry name" value="SH3b"/>
    <property type="match status" value="2"/>
</dbReference>
<dbReference type="SUPFAM" id="SSF47090">
    <property type="entry name" value="PGBD-like"/>
    <property type="match status" value="3"/>
</dbReference>
<dbReference type="Gene3D" id="2.30.30.40">
    <property type="entry name" value="SH3 Domains"/>
    <property type="match status" value="2"/>
</dbReference>
<dbReference type="InterPro" id="IPR036365">
    <property type="entry name" value="PGBD-like_sf"/>
</dbReference>
<dbReference type="Gene3D" id="1.10.101.10">
    <property type="entry name" value="PGBD-like superfamily/PGBD"/>
    <property type="match status" value="3"/>
</dbReference>
<feature type="region of interest" description="Disordered" evidence="1">
    <location>
        <begin position="426"/>
        <end position="453"/>
    </location>
</feature>
<dbReference type="InterPro" id="IPR036366">
    <property type="entry name" value="PGBDSf"/>
</dbReference>
<reference evidence="2" key="3">
    <citation type="submission" date="2020-02" db="EMBL/GenBank/DDBJ databases">
        <authorList>
            <person name="Sarangi A.N."/>
            <person name="Ghosh S."/>
            <person name="Mukherjee M."/>
            <person name="Tripathy S."/>
        </authorList>
    </citation>
    <scope>NUCLEOTIDE SEQUENCE</scope>
    <source>
        <strain evidence="2">BDU141951</strain>
    </source>
</reference>
<reference evidence="2" key="2">
    <citation type="journal article" date="2015" name="Genome Announc.">
        <title>Draft Genome Sequence of Filamentous Marine Cyanobacterium Lyngbya confervoides Strain BDU141951.</title>
        <authorList>
            <person name="Chandrababunaidu M.M."/>
            <person name="Sen D."/>
            <person name="Tripathy S."/>
        </authorList>
    </citation>
    <scope>NUCLEOTIDE SEQUENCE</scope>
    <source>
        <strain evidence="2">BDU141951</strain>
    </source>
</reference>
<feature type="region of interest" description="Disordered" evidence="1">
    <location>
        <begin position="338"/>
        <end position="363"/>
    </location>
</feature>
<protein>
    <submittedName>
        <fullName evidence="2">Uncharacterized protein</fullName>
    </submittedName>
</protein>
<feature type="compositionally biased region" description="Basic and acidic residues" evidence="1">
    <location>
        <begin position="354"/>
        <end position="363"/>
    </location>
</feature>
<accession>A0A0C1Y5S8</accession>
<dbReference type="InterPro" id="IPR052354">
    <property type="entry name" value="Cell_Wall_Dynamics_Protein"/>
</dbReference>
<evidence type="ECO:0000256" key="1">
    <source>
        <dbReference type="SAM" id="MobiDB-lite"/>
    </source>
</evidence>
<sequence>MAATSSRRTRFRIAQLSRQSSVALVGAIALILVSPTIEAKIFPPAGVAYIAPPPGYNLNIRSGPGTHYPAVNTLRRGTPITITGHYEHGWAQLTDRSWVAGNLIDSRQPVGGGGGQQQGVPSVAYIVGPNNVNIRTGPGIQYPVVITLPPGAQIQITGFFEHGWAQLDDRSWVASNLIRIGAPIVDDGVLRLGSRSPRVVQVEIRLQELRYVTPEFIPDDYFGSDTEQAVRNFQLWNGLPQTGAVDQATNDRLFSANATANPYQPAPTYRELRLGMRSPDVRRLEIRLQDLNYFRGLIPDDLFDQNTEEAVRNFQRRNGLPVNGVATVQMQEVLFSESAIRNDDPPVEPPTEPPAERPTFRLGDRDPEIRNLEIRLQDLNYLRGVVADTLFGPETETAFRNFQQRNGLPVNGVADPRTQDVLYSDAAIPNDDDGTDPTNPPNPPEPGEGQATVRTRDGSDAIAFTGPGLEFDLAGFVPDGTIVTLTGTVENNWHELSDGNWLESSFLVF</sequence>
<dbReference type="PANTHER" id="PTHR34408">
    <property type="entry name" value="FAMILY PROTEIN, PUTATIVE-RELATED"/>
    <property type="match status" value="1"/>
</dbReference>
<dbReference type="EMBL" id="JTHE02000003">
    <property type="protein sequence ID" value="NEV67617.1"/>
    <property type="molecule type" value="Genomic_DNA"/>
</dbReference>
<dbReference type="Pfam" id="PF08239">
    <property type="entry name" value="SH3_3"/>
    <property type="match status" value="2"/>
</dbReference>
<dbReference type="PROSITE" id="PS51781">
    <property type="entry name" value="SH3B"/>
    <property type="match status" value="1"/>
</dbReference>
<dbReference type="PANTHER" id="PTHR34408:SF1">
    <property type="entry name" value="GLYCOSYL HYDROLASE FAMILY 19 DOMAIN-CONTAINING PROTEIN HI_1415"/>
    <property type="match status" value="1"/>
</dbReference>
<reference evidence="2" key="1">
    <citation type="submission" date="2014-11" db="EMBL/GenBank/DDBJ databases">
        <authorList>
            <person name="Malar M.C."/>
            <person name="Sen D."/>
            <person name="Tripathy S."/>
        </authorList>
    </citation>
    <scope>NUCLEOTIDE SEQUENCE</scope>
    <source>
        <strain evidence="2">BDU141951</strain>
    </source>
</reference>